<protein>
    <recommendedName>
        <fullName evidence="3">DUF1330 domain-containing protein</fullName>
    </recommendedName>
</protein>
<dbReference type="RefSeq" id="WP_207341019.1">
    <property type="nucleotide sequence ID" value="NZ_CP074405.1"/>
</dbReference>
<sequence>MSALTLCCLLRAVPGQEAGLHRYEDAVLVLVADHGGTVLQRAVGDGGDGQPHEVQILRFPDATALDGYVADPRRVRMADERDRVVARTDVFPVDLRT</sequence>
<proteinExistence type="predicted"/>
<evidence type="ECO:0000313" key="2">
    <source>
        <dbReference type="Proteomes" id="UP000677804"/>
    </source>
</evidence>
<gene>
    <name evidence="1" type="ORF">KG103_11480</name>
</gene>
<dbReference type="Proteomes" id="UP000677804">
    <property type="component" value="Chromosome"/>
</dbReference>
<accession>A0ABX8D0Y8</accession>
<reference evidence="1 2" key="1">
    <citation type="submission" date="2021-05" db="EMBL/GenBank/DDBJ databases">
        <title>Novel species in genus Cellulomonas.</title>
        <authorList>
            <person name="Zhang G."/>
        </authorList>
    </citation>
    <scope>NUCLEOTIDE SEQUENCE [LARGE SCALE GENOMIC DNA]</scope>
    <source>
        <strain evidence="2">zg-ZUI222</strain>
    </source>
</reference>
<keyword evidence="2" id="KW-1185">Reference proteome</keyword>
<organism evidence="1 2">
    <name type="scientific">Cellulomonas wangleii</name>
    <dbReference type="NCBI Taxonomy" id="2816956"/>
    <lineage>
        <taxon>Bacteria</taxon>
        <taxon>Bacillati</taxon>
        <taxon>Actinomycetota</taxon>
        <taxon>Actinomycetes</taxon>
        <taxon>Micrococcales</taxon>
        <taxon>Cellulomonadaceae</taxon>
        <taxon>Cellulomonas</taxon>
    </lineage>
</organism>
<dbReference type="Gene3D" id="3.30.70.100">
    <property type="match status" value="1"/>
</dbReference>
<evidence type="ECO:0008006" key="3">
    <source>
        <dbReference type="Google" id="ProtNLM"/>
    </source>
</evidence>
<dbReference type="EMBL" id="CP074405">
    <property type="protein sequence ID" value="QVI61129.1"/>
    <property type="molecule type" value="Genomic_DNA"/>
</dbReference>
<name>A0ABX8D0Y8_9CELL</name>
<evidence type="ECO:0000313" key="1">
    <source>
        <dbReference type="EMBL" id="QVI61129.1"/>
    </source>
</evidence>